<comment type="caution">
    <text evidence="2">The sequence shown here is derived from an EMBL/GenBank/DDBJ whole genome shotgun (WGS) entry which is preliminary data.</text>
</comment>
<dbReference type="Proteomes" id="UP001194696">
    <property type="component" value="Unassembled WGS sequence"/>
</dbReference>
<protein>
    <submittedName>
        <fullName evidence="2">Uncharacterized protein</fullName>
    </submittedName>
</protein>
<feature type="chain" id="PRO_5045985162" evidence="1">
    <location>
        <begin position="27"/>
        <end position="145"/>
    </location>
</feature>
<keyword evidence="3" id="KW-1185">Reference proteome</keyword>
<evidence type="ECO:0000313" key="2">
    <source>
        <dbReference type="EMBL" id="KAG0283558.1"/>
    </source>
</evidence>
<name>A0ABQ7JR34_9FUNG</name>
<accession>A0ABQ7JR34</accession>
<keyword evidence="1" id="KW-0732">Signal</keyword>
<dbReference type="EMBL" id="JAAAIM010000886">
    <property type="protein sequence ID" value="KAG0283558.1"/>
    <property type="molecule type" value="Genomic_DNA"/>
</dbReference>
<reference evidence="2 3" key="1">
    <citation type="journal article" date="2020" name="Fungal Divers.">
        <title>Resolving the Mortierellaceae phylogeny through synthesis of multi-gene phylogenetics and phylogenomics.</title>
        <authorList>
            <person name="Vandepol N."/>
            <person name="Liber J."/>
            <person name="Desiro A."/>
            <person name="Na H."/>
            <person name="Kennedy M."/>
            <person name="Barry K."/>
            <person name="Grigoriev I.V."/>
            <person name="Miller A.N."/>
            <person name="O'Donnell K."/>
            <person name="Stajich J.E."/>
            <person name="Bonito G."/>
        </authorList>
    </citation>
    <scope>NUCLEOTIDE SEQUENCE [LARGE SCALE GENOMIC DNA]</scope>
    <source>
        <strain evidence="2 3">AD045</strain>
    </source>
</reference>
<feature type="signal peptide" evidence="1">
    <location>
        <begin position="1"/>
        <end position="26"/>
    </location>
</feature>
<evidence type="ECO:0000256" key="1">
    <source>
        <dbReference type="SAM" id="SignalP"/>
    </source>
</evidence>
<sequence>MVAILKISILASAVAISICALSPIQATPVVDPTTAVLRRRIAPVQQAAGFVPLQEREDESYEARRDLRIRVEKFFHNFVEQYKTSSFPFLRLMAEFEKVLQKMREKQTDIRDQIAVGVSRLRGPSRKSFCASAGLLLRKFGVDCD</sequence>
<evidence type="ECO:0000313" key="3">
    <source>
        <dbReference type="Proteomes" id="UP001194696"/>
    </source>
</evidence>
<organism evidence="2 3">
    <name type="scientific">Linnemannia gamsii</name>
    <dbReference type="NCBI Taxonomy" id="64522"/>
    <lineage>
        <taxon>Eukaryota</taxon>
        <taxon>Fungi</taxon>
        <taxon>Fungi incertae sedis</taxon>
        <taxon>Mucoromycota</taxon>
        <taxon>Mortierellomycotina</taxon>
        <taxon>Mortierellomycetes</taxon>
        <taxon>Mortierellales</taxon>
        <taxon>Mortierellaceae</taxon>
        <taxon>Linnemannia</taxon>
    </lineage>
</organism>
<proteinExistence type="predicted"/>
<gene>
    <name evidence="2" type="ORF">BGZ96_012042</name>
</gene>